<accession>A0ABT0Q6C9</accession>
<protein>
    <submittedName>
        <fullName evidence="1">Uncharacterized protein</fullName>
    </submittedName>
</protein>
<dbReference type="EMBL" id="JAMFMB010000018">
    <property type="protein sequence ID" value="MCL6284728.1"/>
    <property type="molecule type" value="Genomic_DNA"/>
</dbReference>
<sequence length="190" mass="21157">MAKPRITVETDIVAKAPITLLAHAAMQKMRKGKSGVLFGKHRPDWKLINASIEWDMDKKTKSPTGVSAFVIKVRYSGQIYISKAIDKNSKCFKLVKEHEQEHQKICIAGTKAATGACRKILKKHFDAVLRSYKGDIKKLSANEATAVKKIAFGAFKEMDDGPYFKVAVKSLKIDTDSHYSKISPHCAEYG</sequence>
<gene>
    <name evidence="1" type="ORF">M3P21_14420</name>
</gene>
<reference evidence="1" key="1">
    <citation type="submission" date="2022-05" db="EMBL/GenBank/DDBJ databases">
        <authorList>
            <person name="Park J.-S."/>
        </authorList>
    </citation>
    <scope>NUCLEOTIDE SEQUENCE</scope>
    <source>
        <strain evidence="1">2012CJ41-6</strain>
    </source>
</reference>
<evidence type="ECO:0000313" key="1">
    <source>
        <dbReference type="EMBL" id="MCL6284728.1"/>
    </source>
</evidence>
<evidence type="ECO:0000313" key="2">
    <source>
        <dbReference type="Proteomes" id="UP001203880"/>
    </source>
</evidence>
<keyword evidence="2" id="KW-1185">Reference proteome</keyword>
<dbReference type="Proteomes" id="UP001203880">
    <property type="component" value="Unassembled WGS sequence"/>
</dbReference>
<proteinExistence type="predicted"/>
<name>A0ABT0Q6C9_9RHOB</name>
<organism evidence="1 2">
    <name type="scientific">Ruegeria spongiae</name>
    <dbReference type="NCBI Taxonomy" id="2942209"/>
    <lineage>
        <taxon>Bacteria</taxon>
        <taxon>Pseudomonadati</taxon>
        <taxon>Pseudomonadota</taxon>
        <taxon>Alphaproteobacteria</taxon>
        <taxon>Rhodobacterales</taxon>
        <taxon>Roseobacteraceae</taxon>
        <taxon>Ruegeria</taxon>
    </lineage>
</organism>
<dbReference type="RefSeq" id="WP_249710853.1">
    <property type="nucleotide sequence ID" value="NZ_JAMFMB010000018.1"/>
</dbReference>
<comment type="caution">
    <text evidence="1">The sequence shown here is derived from an EMBL/GenBank/DDBJ whole genome shotgun (WGS) entry which is preliminary data.</text>
</comment>